<sequence>MSTQSIISKIALPYAEALLEIARDANLIKHTNQDISVIATALSESTDLKQFLSNPLIDIEAKKNVLNKLLLNQVNDFVLKFLLVLVDRRRISLLSTIIEKYLELAYSLESTIVAQISTAVALTELQQDTLVDKIKQLTNSQHVKLVINIDSSLIGGFIIQIGSKVIDTSLSGKLKQIALYLKTN</sequence>
<keyword evidence="4" id="KW-0375">Hydrogen ion transport</keyword>
<dbReference type="InterPro" id="IPR000711">
    <property type="entry name" value="ATPase_OSCP/dsu"/>
</dbReference>
<dbReference type="PROSITE" id="PS00389">
    <property type="entry name" value="ATPASE_DELTA"/>
    <property type="match status" value="1"/>
</dbReference>
<evidence type="ECO:0000313" key="8">
    <source>
        <dbReference type="EMBL" id="AOM64727.1"/>
    </source>
</evidence>
<geneLocation type="plastid" evidence="8"/>
<comment type="similarity">
    <text evidence="2">Belongs to the ATPase delta chain family.</text>
</comment>
<comment type="subcellular location">
    <subcellularLocation>
        <location evidence="1">Membrane</location>
    </subcellularLocation>
</comment>
<dbReference type="HAMAP" id="MF_01416">
    <property type="entry name" value="ATP_synth_delta_bact"/>
    <property type="match status" value="1"/>
</dbReference>
<dbReference type="InterPro" id="IPR020781">
    <property type="entry name" value="ATPase_OSCP/d_CS"/>
</dbReference>
<dbReference type="GeneID" id="29071177"/>
<organism evidence="8">
    <name type="scientific">Schimmelmannia schousboei</name>
    <dbReference type="NCBI Taxonomy" id="173468"/>
    <lineage>
        <taxon>Eukaryota</taxon>
        <taxon>Rhodophyta</taxon>
        <taxon>Florideophyceae</taxon>
        <taxon>Rhodymeniophycidae</taxon>
        <taxon>Acrosymphytales</taxon>
        <taxon>Schimmelmanniaceae</taxon>
        <taxon>Schimmelmannia</taxon>
    </lineage>
</organism>
<dbReference type="SUPFAM" id="SSF47928">
    <property type="entry name" value="N-terminal domain of the delta subunit of the F1F0-ATP synthase"/>
    <property type="match status" value="1"/>
</dbReference>
<keyword evidence="3" id="KW-0813">Transport</keyword>
<proteinExistence type="inferred from homology"/>
<reference evidence="8" key="1">
    <citation type="journal article" date="2016" name="BMC Biol.">
        <title>Parallel evolution of highly conserved plastid genome architecture in red seaweeds and seed plants.</title>
        <authorList>
            <person name="Lee J."/>
            <person name="Cho C.H."/>
            <person name="Park S.I."/>
            <person name="Choi J.W."/>
            <person name="Song H.S."/>
            <person name="West J.A."/>
            <person name="Bhattacharya D."/>
            <person name="Yoon H.S."/>
        </authorList>
    </citation>
    <scope>NUCLEOTIDE SEQUENCE</scope>
</reference>
<keyword evidence="7" id="KW-0066">ATP synthesis</keyword>
<evidence type="ECO:0000256" key="6">
    <source>
        <dbReference type="ARBA" id="ARBA00023136"/>
    </source>
</evidence>
<dbReference type="RefSeq" id="YP_009295792.1">
    <property type="nucleotide sequence ID" value="NC_031168.1"/>
</dbReference>
<dbReference type="AlphaFoldDB" id="A0A1C9C8L2"/>
<dbReference type="GO" id="GO:0016020">
    <property type="term" value="C:membrane"/>
    <property type="evidence" value="ECO:0007669"/>
    <property type="project" value="UniProtKB-SubCell"/>
</dbReference>
<evidence type="ECO:0000256" key="4">
    <source>
        <dbReference type="ARBA" id="ARBA00022781"/>
    </source>
</evidence>
<dbReference type="Gene3D" id="1.10.520.20">
    <property type="entry name" value="N-terminal domain of the delta subunit of the F1F0-ATP synthase"/>
    <property type="match status" value="1"/>
</dbReference>
<evidence type="ECO:0000256" key="7">
    <source>
        <dbReference type="ARBA" id="ARBA00023310"/>
    </source>
</evidence>
<accession>A0A1C9C8L2</accession>
<dbReference type="PRINTS" id="PR00125">
    <property type="entry name" value="ATPASEDELTA"/>
</dbReference>
<dbReference type="GO" id="GO:0046933">
    <property type="term" value="F:proton-transporting ATP synthase activity, rotational mechanism"/>
    <property type="evidence" value="ECO:0007669"/>
    <property type="project" value="InterPro"/>
</dbReference>
<dbReference type="InterPro" id="IPR026015">
    <property type="entry name" value="ATP_synth_OSCP/delta_N_sf"/>
</dbReference>
<dbReference type="EMBL" id="KX284711">
    <property type="protein sequence ID" value="AOM64727.1"/>
    <property type="molecule type" value="Genomic_DNA"/>
</dbReference>
<dbReference type="NCBIfam" id="TIGR01145">
    <property type="entry name" value="ATP_synt_delta"/>
    <property type="match status" value="1"/>
</dbReference>
<name>A0A1C9C8L2_9FLOR</name>
<evidence type="ECO:0000256" key="1">
    <source>
        <dbReference type="ARBA" id="ARBA00004370"/>
    </source>
</evidence>
<evidence type="ECO:0000256" key="5">
    <source>
        <dbReference type="ARBA" id="ARBA00023065"/>
    </source>
</evidence>
<gene>
    <name evidence="8" type="primary">atpD</name>
    <name evidence="8" type="ORF">Schim_046</name>
</gene>
<evidence type="ECO:0000256" key="2">
    <source>
        <dbReference type="ARBA" id="ARBA00007046"/>
    </source>
</evidence>
<protein>
    <submittedName>
        <fullName evidence="8">ATP synthase CF1 delta subunit</fullName>
    </submittedName>
</protein>
<keyword evidence="5" id="KW-0406">Ion transport</keyword>
<dbReference type="Pfam" id="PF00213">
    <property type="entry name" value="OSCP"/>
    <property type="match status" value="1"/>
</dbReference>
<keyword evidence="8" id="KW-0934">Plastid</keyword>
<keyword evidence="6" id="KW-0472">Membrane</keyword>
<evidence type="ECO:0000256" key="3">
    <source>
        <dbReference type="ARBA" id="ARBA00022448"/>
    </source>
</evidence>
<dbReference type="PANTHER" id="PTHR11910">
    <property type="entry name" value="ATP SYNTHASE DELTA CHAIN"/>
    <property type="match status" value="1"/>
</dbReference>